<dbReference type="SUPFAM" id="SSF88723">
    <property type="entry name" value="PIN domain-like"/>
    <property type="match status" value="1"/>
</dbReference>
<keyword evidence="6" id="KW-0460">Magnesium</keyword>
<proteinExistence type="inferred from homology"/>
<keyword evidence="3" id="KW-0540">Nuclease</keyword>
<dbReference type="PANTHER" id="PTHR33653">
    <property type="entry name" value="RIBONUCLEASE VAPC2"/>
    <property type="match status" value="1"/>
</dbReference>
<dbReference type="InterPro" id="IPR050556">
    <property type="entry name" value="Type_II_TA_system_RNase"/>
</dbReference>
<evidence type="ECO:0000313" key="9">
    <source>
        <dbReference type="EMBL" id="MET9845211.1"/>
    </source>
</evidence>
<accession>A0ABV2UUI6</accession>
<name>A0ABV2UUI6_9ACTN</name>
<dbReference type="InterPro" id="IPR029060">
    <property type="entry name" value="PIN-like_dom_sf"/>
</dbReference>
<dbReference type="EMBL" id="JBEXPZ010000013">
    <property type="protein sequence ID" value="MET9845211.1"/>
    <property type="molecule type" value="Genomic_DNA"/>
</dbReference>
<feature type="domain" description="PIN" evidence="8">
    <location>
        <begin position="24"/>
        <end position="124"/>
    </location>
</feature>
<keyword evidence="10" id="KW-1185">Reference proteome</keyword>
<dbReference type="Pfam" id="PF01850">
    <property type="entry name" value="PIN"/>
    <property type="match status" value="1"/>
</dbReference>
<evidence type="ECO:0000256" key="1">
    <source>
        <dbReference type="ARBA" id="ARBA00001946"/>
    </source>
</evidence>
<gene>
    <name evidence="9" type="ORF">ABZZ21_11640</name>
</gene>
<dbReference type="RefSeq" id="WP_355395906.1">
    <property type="nucleotide sequence ID" value="NZ_JBEXPZ010000013.1"/>
</dbReference>
<evidence type="ECO:0000256" key="2">
    <source>
        <dbReference type="ARBA" id="ARBA00022649"/>
    </source>
</evidence>
<keyword evidence="5" id="KW-0378">Hydrolase</keyword>
<sequence length="141" mass="15212">MEGPVSLAFPPHPAWVRTARETIRTLLSASGHSELTDSAVLLTSEAVANAINACAAMQLVHDLDALFGWTPLDDRAVTRAWDVQRELTEKGRHRSAGAVDLLVAATAELRGLTMLHYDHDFETISSVTGQPTQWLAAPGSL</sequence>
<evidence type="ECO:0000256" key="4">
    <source>
        <dbReference type="ARBA" id="ARBA00022723"/>
    </source>
</evidence>
<evidence type="ECO:0000259" key="8">
    <source>
        <dbReference type="Pfam" id="PF01850"/>
    </source>
</evidence>
<comment type="similarity">
    <text evidence="7">Belongs to the PINc/VapC protein family.</text>
</comment>
<comment type="cofactor">
    <cofactor evidence="1">
        <name>Mg(2+)</name>
        <dbReference type="ChEBI" id="CHEBI:18420"/>
    </cofactor>
</comment>
<dbReference type="PANTHER" id="PTHR33653:SF1">
    <property type="entry name" value="RIBONUCLEASE VAPC2"/>
    <property type="match status" value="1"/>
</dbReference>
<keyword evidence="2" id="KW-1277">Toxin-antitoxin system</keyword>
<dbReference type="Proteomes" id="UP001550210">
    <property type="component" value="Unassembled WGS sequence"/>
</dbReference>
<comment type="caution">
    <text evidence="9">The sequence shown here is derived from an EMBL/GenBank/DDBJ whole genome shotgun (WGS) entry which is preliminary data.</text>
</comment>
<reference evidence="9 10" key="1">
    <citation type="submission" date="2024-06" db="EMBL/GenBank/DDBJ databases">
        <title>The Natural Products Discovery Center: Release of the First 8490 Sequenced Strains for Exploring Actinobacteria Biosynthetic Diversity.</title>
        <authorList>
            <person name="Kalkreuter E."/>
            <person name="Kautsar S.A."/>
            <person name="Yang D."/>
            <person name="Bader C.D."/>
            <person name="Teijaro C.N."/>
            <person name="Fluegel L."/>
            <person name="Davis C.M."/>
            <person name="Simpson J.R."/>
            <person name="Lauterbach L."/>
            <person name="Steele A.D."/>
            <person name="Gui C."/>
            <person name="Meng S."/>
            <person name="Li G."/>
            <person name="Viehrig K."/>
            <person name="Ye F."/>
            <person name="Su P."/>
            <person name="Kiefer A.F."/>
            <person name="Nichols A."/>
            <person name="Cepeda A.J."/>
            <person name="Yan W."/>
            <person name="Fan B."/>
            <person name="Jiang Y."/>
            <person name="Adhikari A."/>
            <person name="Zheng C.-J."/>
            <person name="Schuster L."/>
            <person name="Cowan T.M."/>
            <person name="Smanski M.J."/>
            <person name="Chevrette M.G."/>
            <person name="De Carvalho L.P.S."/>
            <person name="Shen B."/>
        </authorList>
    </citation>
    <scope>NUCLEOTIDE SEQUENCE [LARGE SCALE GENOMIC DNA]</scope>
    <source>
        <strain evidence="9 10">NPDC006434</strain>
    </source>
</reference>
<dbReference type="Gene3D" id="3.40.50.1010">
    <property type="entry name" value="5'-nuclease"/>
    <property type="match status" value="1"/>
</dbReference>
<evidence type="ECO:0000256" key="6">
    <source>
        <dbReference type="ARBA" id="ARBA00022842"/>
    </source>
</evidence>
<evidence type="ECO:0000256" key="7">
    <source>
        <dbReference type="ARBA" id="ARBA00038093"/>
    </source>
</evidence>
<protein>
    <submittedName>
        <fullName evidence="9">PIN domain-containing protein</fullName>
    </submittedName>
</protein>
<organism evidence="9 10">
    <name type="scientific">Streptomyces ossamyceticus</name>
    <dbReference type="NCBI Taxonomy" id="249581"/>
    <lineage>
        <taxon>Bacteria</taxon>
        <taxon>Bacillati</taxon>
        <taxon>Actinomycetota</taxon>
        <taxon>Actinomycetes</taxon>
        <taxon>Kitasatosporales</taxon>
        <taxon>Streptomycetaceae</taxon>
        <taxon>Streptomyces</taxon>
    </lineage>
</organism>
<evidence type="ECO:0000256" key="3">
    <source>
        <dbReference type="ARBA" id="ARBA00022722"/>
    </source>
</evidence>
<evidence type="ECO:0000313" key="10">
    <source>
        <dbReference type="Proteomes" id="UP001550210"/>
    </source>
</evidence>
<dbReference type="InterPro" id="IPR002716">
    <property type="entry name" value="PIN_dom"/>
</dbReference>
<evidence type="ECO:0000256" key="5">
    <source>
        <dbReference type="ARBA" id="ARBA00022801"/>
    </source>
</evidence>
<keyword evidence="4" id="KW-0479">Metal-binding</keyword>